<dbReference type="InterPro" id="IPR036514">
    <property type="entry name" value="SGNH_hydro_sf"/>
</dbReference>
<gene>
    <name evidence="3" type="ORF">PDIGIT_LOCUS15219</name>
</gene>
<organism evidence="3 4">
    <name type="scientific">Periconia digitata</name>
    <dbReference type="NCBI Taxonomy" id="1303443"/>
    <lineage>
        <taxon>Eukaryota</taxon>
        <taxon>Fungi</taxon>
        <taxon>Dikarya</taxon>
        <taxon>Ascomycota</taxon>
        <taxon>Pezizomycotina</taxon>
        <taxon>Dothideomycetes</taxon>
        <taxon>Pleosporomycetidae</taxon>
        <taxon>Pleosporales</taxon>
        <taxon>Massarineae</taxon>
        <taxon>Periconiaceae</taxon>
        <taxon>Periconia</taxon>
    </lineage>
</organism>
<dbReference type="PANTHER" id="PTHR30383:SF31">
    <property type="entry name" value="SGNH HYDROLASE-TYPE ESTERASE DOMAIN-CONTAINING PROTEIN-RELATED"/>
    <property type="match status" value="1"/>
</dbReference>
<dbReference type="OrthoDB" id="3915838at2759"/>
<name>A0A9W4XSJ4_9PLEO</name>
<evidence type="ECO:0000313" key="3">
    <source>
        <dbReference type="EMBL" id="CAI6342018.1"/>
    </source>
</evidence>
<dbReference type="EMBL" id="CAOQHR010000012">
    <property type="protein sequence ID" value="CAI6342018.1"/>
    <property type="molecule type" value="Genomic_DNA"/>
</dbReference>
<keyword evidence="4" id="KW-1185">Reference proteome</keyword>
<dbReference type="InterPro" id="IPR051532">
    <property type="entry name" value="Ester_Hydrolysis_Enzymes"/>
</dbReference>
<feature type="signal peptide" evidence="1">
    <location>
        <begin position="1"/>
        <end position="23"/>
    </location>
</feature>
<dbReference type="Proteomes" id="UP001152607">
    <property type="component" value="Unassembled WGS sequence"/>
</dbReference>
<comment type="caution">
    <text evidence="3">The sequence shown here is derived from an EMBL/GenBank/DDBJ whole genome shotgun (WGS) entry which is preliminary data.</text>
</comment>
<dbReference type="InterPro" id="IPR013830">
    <property type="entry name" value="SGNH_hydro"/>
</dbReference>
<dbReference type="GO" id="GO:0004622">
    <property type="term" value="F:phosphatidylcholine lysophospholipase activity"/>
    <property type="evidence" value="ECO:0007669"/>
    <property type="project" value="TreeGrafter"/>
</dbReference>
<dbReference type="SUPFAM" id="SSF52266">
    <property type="entry name" value="SGNH hydrolase"/>
    <property type="match status" value="1"/>
</dbReference>
<evidence type="ECO:0000256" key="1">
    <source>
        <dbReference type="SAM" id="SignalP"/>
    </source>
</evidence>
<feature type="chain" id="PRO_5040915370" description="SGNH hydrolase-type esterase domain-containing protein" evidence="1">
    <location>
        <begin position="24"/>
        <end position="264"/>
    </location>
</feature>
<dbReference type="Gene3D" id="3.40.50.1110">
    <property type="entry name" value="SGNH hydrolase"/>
    <property type="match status" value="1"/>
</dbReference>
<proteinExistence type="predicted"/>
<keyword evidence="1" id="KW-0732">Signal</keyword>
<dbReference type="PANTHER" id="PTHR30383">
    <property type="entry name" value="THIOESTERASE 1/PROTEASE 1/LYSOPHOSPHOLIPASE L1"/>
    <property type="match status" value="1"/>
</dbReference>
<dbReference type="AlphaFoldDB" id="A0A9W4XSJ4"/>
<sequence>MKFFESKVSLAAMALSLSYLSNGLSIPSMAGSSDSLSLRDTKQQQCLRIMPLGASITYGKHSTPPNGYRKALRDHLTSLNYNVDMVGSQHSGDFEDNQHEGYPGLRIDQIADKFNASSERDSKPNLFLVNAGTNDCQQNYRDMVGTSERLGDMTELIWKHSEKATIVLSTVLASYNEKKAPGANARVTALNVKIRDLAKSLKSKGRKIVLAEMNDGVLQKSDISEDGIHPTNEGYKKMADVWAKAIASAREQNFLEEPETTTMN</sequence>
<protein>
    <recommendedName>
        <fullName evidence="2">SGNH hydrolase-type esterase domain-containing protein</fullName>
    </recommendedName>
</protein>
<feature type="domain" description="SGNH hydrolase-type esterase" evidence="2">
    <location>
        <begin position="52"/>
        <end position="236"/>
    </location>
</feature>
<evidence type="ECO:0000313" key="4">
    <source>
        <dbReference type="Proteomes" id="UP001152607"/>
    </source>
</evidence>
<evidence type="ECO:0000259" key="2">
    <source>
        <dbReference type="Pfam" id="PF13472"/>
    </source>
</evidence>
<accession>A0A9W4XSJ4</accession>
<dbReference type="CDD" id="cd01833">
    <property type="entry name" value="XynB_like"/>
    <property type="match status" value="1"/>
</dbReference>
<dbReference type="Pfam" id="PF13472">
    <property type="entry name" value="Lipase_GDSL_2"/>
    <property type="match status" value="1"/>
</dbReference>
<reference evidence="3" key="1">
    <citation type="submission" date="2023-01" db="EMBL/GenBank/DDBJ databases">
        <authorList>
            <person name="Van Ghelder C."/>
            <person name="Rancurel C."/>
        </authorList>
    </citation>
    <scope>NUCLEOTIDE SEQUENCE</scope>
    <source>
        <strain evidence="3">CNCM I-4278</strain>
    </source>
</reference>